<dbReference type="AlphaFoldDB" id="A0AA35JPC8"/>
<feature type="compositionally biased region" description="Basic and acidic residues" evidence="1">
    <location>
        <begin position="26"/>
        <end position="42"/>
    </location>
</feature>
<organism evidence="2 3">
    <name type="scientific">Podarcis lilfordi</name>
    <name type="common">Lilford's wall lizard</name>
    <dbReference type="NCBI Taxonomy" id="74358"/>
    <lineage>
        <taxon>Eukaryota</taxon>
        <taxon>Metazoa</taxon>
        <taxon>Chordata</taxon>
        <taxon>Craniata</taxon>
        <taxon>Vertebrata</taxon>
        <taxon>Euteleostomi</taxon>
        <taxon>Lepidosauria</taxon>
        <taxon>Squamata</taxon>
        <taxon>Bifurcata</taxon>
        <taxon>Unidentata</taxon>
        <taxon>Episquamata</taxon>
        <taxon>Laterata</taxon>
        <taxon>Lacertibaenia</taxon>
        <taxon>Lacertidae</taxon>
        <taxon>Podarcis</taxon>
    </lineage>
</organism>
<evidence type="ECO:0000313" key="3">
    <source>
        <dbReference type="Proteomes" id="UP001178461"/>
    </source>
</evidence>
<sequence>LLNLDLENQGLLEPETCQSLTFPGTCHEERQRERSKGKERNKNIGHKSS</sequence>
<gene>
    <name evidence="2" type="ORF">PODLI_1B000183</name>
</gene>
<name>A0AA35JPC8_9SAUR</name>
<evidence type="ECO:0000256" key="1">
    <source>
        <dbReference type="SAM" id="MobiDB-lite"/>
    </source>
</evidence>
<dbReference type="Proteomes" id="UP001178461">
    <property type="component" value="Chromosome 1"/>
</dbReference>
<keyword evidence="3" id="KW-1185">Reference proteome</keyword>
<accession>A0AA35JPC8</accession>
<feature type="region of interest" description="Disordered" evidence="1">
    <location>
        <begin position="18"/>
        <end position="49"/>
    </location>
</feature>
<feature type="non-terminal residue" evidence="2">
    <location>
        <position position="49"/>
    </location>
</feature>
<feature type="non-terminal residue" evidence="2">
    <location>
        <position position="1"/>
    </location>
</feature>
<evidence type="ECO:0000313" key="2">
    <source>
        <dbReference type="EMBL" id="CAI5762524.1"/>
    </source>
</evidence>
<dbReference type="EMBL" id="OX395126">
    <property type="protein sequence ID" value="CAI5762524.1"/>
    <property type="molecule type" value="Genomic_DNA"/>
</dbReference>
<reference evidence="2" key="1">
    <citation type="submission" date="2022-12" db="EMBL/GenBank/DDBJ databases">
        <authorList>
            <person name="Alioto T."/>
            <person name="Alioto T."/>
            <person name="Gomez Garrido J."/>
        </authorList>
    </citation>
    <scope>NUCLEOTIDE SEQUENCE</scope>
</reference>
<proteinExistence type="predicted"/>
<protein>
    <submittedName>
        <fullName evidence="2">Uncharacterized protein</fullName>
    </submittedName>
</protein>